<reference evidence="1 2" key="1">
    <citation type="submission" date="2021-03" db="EMBL/GenBank/DDBJ databases">
        <title>novel species isolated from a fishpond in China.</title>
        <authorList>
            <person name="Lu H."/>
            <person name="Cai Z."/>
        </authorList>
    </citation>
    <scope>NUCLEOTIDE SEQUENCE [LARGE SCALE GENOMIC DNA]</scope>
    <source>
        <strain evidence="1 2">JCM 31546</strain>
    </source>
</reference>
<gene>
    <name evidence="1" type="ORF">J0A67_03660</name>
</gene>
<name>A0ABS3BLL6_9BACT</name>
<sequence>MENLKSMLDRLRQDGYDEVFVVGPSNLYSDLLFEPAPGFKVLGWPTLLEKCKGVPPSLGRAYLVDSATYNYNKAYFNNEELLGYQSGLYLLVSKQ</sequence>
<organism evidence="1 2">
    <name type="scientific">Algoriphagus aestuariicola</name>
    <dbReference type="NCBI Taxonomy" id="1852016"/>
    <lineage>
        <taxon>Bacteria</taxon>
        <taxon>Pseudomonadati</taxon>
        <taxon>Bacteroidota</taxon>
        <taxon>Cytophagia</taxon>
        <taxon>Cytophagales</taxon>
        <taxon>Cyclobacteriaceae</taxon>
        <taxon>Algoriphagus</taxon>
    </lineage>
</organism>
<dbReference type="Proteomes" id="UP000664698">
    <property type="component" value="Unassembled WGS sequence"/>
</dbReference>
<evidence type="ECO:0000313" key="2">
    <source>
        <dbReference type="Proteomes" id="UP000664698"/>
    </source>
</evidence>
<dbReference type="EMBL" id="JAFKCW010000001">
    <property type="protein sequence ID" value="MBN7799940.1"/>
    <property type="molecule type" value="Genomic_DNA"/>
</dbReference>
<protein>
    <submittedName>
        <fullName evidence="1">Uncharacterized protein</fullName>
    </submittedName>
</protein>
<dbReference type="RefSeq" id="WP_206567911.1">
    <property type="nucleotide sequence ID" value="NZ_JAFKCW010000001.1"/>
</dbReference>
<proteinExistence type="predicted"/>
<comment type="caution">
    <text evidence="1">The sequence shown here is derived from an EMBL/GenBank/DDBJ whole genome shotgun (WGS) entry which is preliminary data.</text>
</comment>
<evidence type="ECO:0000313" key="1">
    <source>
        <dbReference type="EMBL" id="MBN7799940.1"/>
    </source>
</evidence>
<accession>A0ABS3BLL6</accession>
<keyword evidence="2" id="KW-1185">Reference proteome</keyword>